<comment type="caution">
    <text evidence="2">The sequence shown here is derived from an EMBL/GenBank/DDBJ whole genome shotgun (WGS) entry which is preliminary data.</text>
</comment>
<dbReference type="RefSeq" id="WP_118370020.1">
    <property type="nucleotide sequence ID" value="NZ_QROY01000002.1"/>
</dbReference>
<organism evidence="2 3">
    <name type="scientific">Lachnospira eligens</name>
    <dbReference type="NCBI Taxonomy" id="39485"/>
    <lineage>
        <taxon>Bacteria</taxon>
        <taxon>Bacillati</taxon>
        <taxon>Bacillota</taxon>
        <taxon>Clostridia</taxon>
        <taxon>Lachnospirales</taxon>
        <taxon>Lachnospiraceae</taxon>
        <taxon>Lachnospira</taxon>
    </lineage>
</organism>
<reference evidence="2 3" key="1">
    <citation type="submission" date="2018-08" db="EMBL/GenBank/DDBJ databases">
        <title>A genome reference for cultivated species of the human gut microbiota.</title>
        <authorList>
            <person name="Zou Y."/>
            <person name="Xue W."/>
            <person name="Luo G."/>
        </authorList>
    </citation>
    <scope>NUCLEOTIDE SEQUENCE [LARGE SCALE GENOMIC DNA]</scope>
    <source>
        <strain evidence="2 3">AF36-7BH</strain>
    </source>
</reference>
<protein>
    <submittedName>
        <fullName evidence="2">Uncharacterized protein</fullName>
    </submittedName>
</protein>
<feature type="region of interest" description="Disordered" evidence="1">
    <location>
        <begin position="310"/>
        <end position="348"/>
    </location>
</feature>
<evidence type="ECO:0000256" key="1">
    <source>
        <dbReference type="SAM" id="MobiDB-lite"/>
    </source>
</evidence>
<evidence type="ECO:0000313" key="3">
    <source>
        <dbReference type="Proteomes" id="UP000285201"/>
    </source>
</evidence>
<evidence type="ECO:0000313" key="2">
    <source>
        <dbReference type="EMBL" id="RHL71184.1"/>
    </source>
</evidence>
<gene>
    <name evidence="2" type="ORF">DW007_03310</name>
</gene>
<proteinExistence type="predicted"/>
<dbReference type="EMBL" id="QROY01000002">
    <property type="protein sequence ID" value="RHL71184.1"/>
    <property type="molecule type" value="Genomic_DNA"/>
</dbReference>
<dbReference type="AlphaFoldDB" id="A0A415MEX3"/>
<sequence length="555" mass="63515">MPKKKKRRIMSIDELYEFCLKNNFAHFNSNEFGKELMVRMNGNFEKTSKDEDKHKESLTPFVSRAFHDHVNLNKSEISEESFNENVPSANFRPILAHITTNSDNELDFGSHDYYVTTDKDGNDKVVYEEQPIGVIDGTKTTVEYDEDAGVNRAVLHGYLYDEYCQDAIEILNRRGTVDCSVELCIRELSFNTANKTLQLDDFYVSGLTLLSKDVSPGMAGSNFKIEDFAVNAETVTFNTDNKLVETLEKLTNILESFDINQKSKEGGTNNKMTKFEELLAKYGKTAEDVTFDYTEMSDEELEAKFAEMFDDDNSEGDNSSSGESGEPSNDGEGDGEGASDPNGNEGESQTFEKIVRTYEISHEDTRYALYQLLSEYEDADNEWYFINAVYDDHFTYENWNGDKIFGQNYTKDGDNVAFDGERYNLHRELLTDSEFAELQSMRSNYAALKEFKETAEKNELHAKREEILANENFASISEKDEEGKFINKDFEKLYTNMDNYSLEDLEKEAKLIYADSNMKTFAATTDKTQKKSTVKVFANVNKSKKDNRYGNLFSK</sequence>
<name>A0A415MEX3_9FIRM</name>
<feature type="compositionally biased region" description="Low complexity" evidence="1">
    <location>
        <begin position="316"/>
        <end position="328"/>
    </location>
</feature>
<dbReference type="Proteomes" id="UP000285201">
    <property type="component" value="Unassembled WGS sequence"/>
</dbReference>
<accession>A0A415MEX3</accession>